<feature type="compositionally biased region" description="Basic and acidic residues" evidence="1">
    <location>
        <begin position="65"/>
        <end position="76"/>
    </location>
</feature>
<name>A0A9Q3E6W7_9BASI</name>
<proteinExistence type="predicted"/>
<feature type="compositionally biased region" description="Polar residues" evidence="1">
    <location>
        <begin position="83"/>
        <end position="93"/>
    </location>
</feature>
<reference evidence="3" key="1">
    <citation type="submission" date="2021-03" db="EMBL/GenBank/DDBJ databases">
        <title>Draft genome sequence of rust myrtle Austropuccinia psidii MF-1, a brazilian biotype.</title>
        <authorList>
            <person name="Quecine M.C."/>
            <person name="Pachon D.M.R."/>
            <person name="Bonatelli M.L."/>
            <person name="Correr F.H."/>
            <person name="Franceschini L.M."/>
            <person name="Leite T.F."/>
            <person name="Margarido G.R.A."/>
            <person name="Almeida C.A."/>
            <person name="Ferrarezi J.A."/>
            <person name="Labate C.A."/>
        </authorList>
    </citation>
    <scope>NUCLEOTIDE SEQUENCE</scope>
    <source>
        <strain evidence="3">MF-1</strain>
    </source>
</reference>
<keyword evidence="4" id="KW-1185">Reference proteome</keyword>
<protein>
    <recommendedName>
        <fullName evidence="2">Endonuclease/exonuclease/phosphatase domain-containing protein</fullName>
    </recommendedName>
</protein>
<gene>
    <name evidence="3" type="ORF">O181_056870</name>
</gene>
<comment type="caution">
    <text evidence="3">The sequence shown here is derived from an EMBL/GenBank/DDBJ whole genome shotgun (WGS) entry which is preliminary data.</text>
</comment>
<evidence type="ECO:0000259" key="2">
    <source>
        <dbReference type="Pfam" id="PF14529"/>
    </source>
</evidence>
<dbReference type="InterPro" id="IPR036691">
    <property type="entry name" value="Endo/exonu/phosph_ase_sf"/>
</dbReference>
<sequence length="366" mass="41790">NSILQQNEIKKEQVDRIRWLGHPKEEEKSHGSLIIYFTDRNLAHQILRGGHQAFQCKEDPTCSKCGDKHRPQDCKDLGYTPSVKRTSTATQPLAKSAPSDKKKSKPSFNHVKLMANNTLLENLTQQPNHKDEPPLENNSNVFQNHSHSDLTFLQLNCHNRYDTTLSILNSELTHTALLLHEPWINPYNWLPPTHQAWHRITPVTNPRSKDEKSRACIYISKRIPAHHIVNHMQENNLLSAITLLEISKSTPHITLLSLYNPPSTFEGLKLLDHWLQIASTQQTPTFIMMDSNLHHPHWNPTGYTHTHAQARDLIKICGRKGFCLISPRHTPTFLGSVGKPTTIDLTWANHKSKLLHPTTTPPIITQ</sequence>
<dbReference type="Proteomes" id="UP000765509">
    <property type="component" value="Unassembled WGS sequence"/>
</dbReference>
<dbReference type="EMBL" id="AVOT02025720">
    <property type="protein sequence ID" value="MBW0517155.1"/>
    <property type="molecule type" value="Genomic_DNA"/>
</dbReference>
<dbReference type="AlphaFoldDB" id="A0A9Q3E6W7"/>
<feature type="non-terminal residue" evidence="3">
    <location>
        <position position="366"/>
    </location>
</feature>
<organism evidence="3 4">
    <name type="scientific">Austropuccinia psidii MF-1</name>
    <dbReference type="NCBI Taxonomy" id="1389203"/>
    <lineage>
        <taxon>Eukaryota</taxon>
        <taxon>Fungi</taxon>
        <taxon>Dikarya</taxon>
        <taxon>Basidiomycota</taxon>
        <taxon>Pucciniomycotina</taxon>
        <taxon>Pucciniomycetes</taxon>
        <taxon>Pucciniales</taxon>
        <taxon>Sphaerophragmiaceae</taxon>
        <taxon>Austropuccinia</taxon>
    </lineage>
</organism>
<evidence type="ECO:0000256" key="1">
    <source>
        <dbReference type="SAM" id="MobiDB-lite"/>
    </source>
</evidence>
<feature type="region of interest" description="Disordered" evidence="1">
    <location>
        <begin position="65"/>
        <end position="107"/>
    </location>
</feature>
<accession>A0A9Q3E6W7</accession>
<dbReference type="OrthoDB" id="4230923at2759"/>
<evidence type="ECO:0000313" key="3">
    <source>
        <dbReference type="EMBL" id="MBW0517155.1"/>
    </source>
</evidence>
<feature type="domain" description="Endonuclease/exonuclease/phosphatase" evidence="2">
    <location>
        <begin position="254"/>
        <end position="353"/>
    </location>
</feature>
<dbReference type="InterPro" id="IPR005135">
    <property type="entry name" value="Endo/exonuclease/phosphatase"/>
</dbReference>
<dbReference type="SUPFAM" id="SSF56219">
    <property type="entry name" value="DNase I-like"/>
    <property type="match status" value="1"/>
</dbReference>
<dbReference type="Gene3D" id="3.60.10.10">
    <property type="entry name" value="Endonuclease/exonuclease/phosphatase"/>
    <property type="match status" value="1"/>
</dbReference>
<evidence type="ECO:0000313" key="4">
    <source>
        <dbReference type="Proteomes" id="UP000765509"/>
    </source>
</evidence>
<dbReference type="Pfam" id="PF14529">
    <property type="entry name" value="Exo_endo_phos_2"/>
    <property type="match status" value="1"/>
</dbReference>
<dbReference type="GO" id="GO:0003824">
    <property type="term" value="F:catalytic activity"/>
    <property type="evidence" value="ECO:0007669"/>
    <property type="project" value="InterPro"/>
</dbReference>